<gene>
    <name evidence="7" type="ORF">ACFSFY_09060</name>
</gene>
<evidence type="ECO:0000313" key="8">
    <source>
        <dbReference type="Proteomes" id="UP001597218"/>
    </source>
</evidence>
<keyword evidence="8" id="KW-1185">Reference proteome</keyword>
<comment type="subcellular location">
    <subcellularLocation>
        <location evidence="1">Membrane</location>
        <topology evidence="1">Multi-pass membrane protein</topology>
    </subcellularLocation>
</comment>
<dbReference type="Pfam" id="PF12698">
    <property type="entry name" value="ABC2_membrane_3"/>
    <property type="match status" value="1"/>
</dbReference>
<evidence type="ECO:0000256" key="2">
    <source>
        <dbReference type="ARBA" id="ARBA00022692"/>
    </source>
</evidence>
<evidence type="ECO:0000259" key="6">
    <source>
        <dbReference type="PROSITE" id="PS51012"/>
    </source>
</evidence>
<feature type="transmembrane region" description="Helical" evidence="5">
    <location>
        <begin position="261"/>
        <end position="280"/>
    </location>
</feature>
<proteinExistence type="predicted"/>
<reference evidence="8" key="1">
    <citation type="journal article" date="2019" name="Int. J. Syst. Evol. Microbiol.">
        <title>The Global Catalogue of Microorganisms (GCM) 10K type strain sequencing project: providing services to taxonomists for standard genome sequencing and annotation.</title>
        <authorList>
            <consortium name="The Broad Institute Genomics Platform"/>
            <consortium name="The Broad Institute Genome Sequencing Center for Infectious Disease"/>
            <person name="Wu L."/>
            <person name="Ma J."/>
        </authorList>
    </citation>
    <scope>NUCLEOTIDE SEQUENCE [LARGE SCALE GENOMIC DNA]</scope>
    <source>
        <strain evidence="8">CGMCC 4.7177</strain>
    </source>
</reference>
<keyword evidence="3 5" id="KW-1133">Transmembrane helix</keyword>
<organism evidence="7 8">
    <name type="scientific">Sporosarcina siberiensis</name>
    <dbReference type="NCBI Taxonomy" id="1365606"/>
    <lineage>
        <taxon>Bacteria</taxon>
        <taxon>Bacillati</taxon>
        <taxon>Bacillota</taxon>
        <taxon>Bacilli</taxon>
        <taxon>Bacillales</taxon>
        <taxon>Caryophanaceae</taxon>
        <taxon>Sporosarcina</taxon>
    </lineage>
</organism>
<keyword evidence="2 5" id="KW-0812">Transmembrane</keyword>
<dbReference type="InterPro" id="IPR047817">
    <property type="entry name" value="ABC2_TM_bact-type"/>
</dbReference>
<name>A0ABW4SFV9_9BACL</name>
<evidence type="ECO:0000256" key="4">
    <source>
        <dbReference type="ARBA" id="ARBA00023136"/>
    </source>
</evidence>
<feature type="transmembrane region" description="Helical" evidence="5">
    <location>
        <begin position="170"/>
        <end position="191"/>
    </location>
</feature>
<feature type="transmembrane region" description="Helical" evidence="5">
    <location>
        <begin position="142"/>
        <end position="163"/>
    </location>
</feature>
<feature type="transmembrane region" description="Helical" evidence="5">
    <location>
        <begin position="20"/>
        <end position="38"/>
    </location>
</feature>
<comment type="caution">
    <text evidence="7">The sequence shown here is derived from an EMBL/GenBank/DDBJ whole genome shotgun (WGS) entry which is preliminary data.</text>
</comment>
<evidence type="ECO:0000256" key="1">
    <source>
        <dbReference type="ARBA" id="ARBA00004141"/>
    </source>
</evidence>
<dbReference type="RefSeq" id="WP_381537339.1">
    <property type="nucleotide sequence ID" value="NZ_JBHUGI010000024.1"/>
</dbReference>
<evidence type="ECO:0000256" key="3">
    <source>
        <dbReference type="ARBA" id="ARBA00022989"/>
    </source>
</evidence>
<dbReference type="InterPro" id="IPR013525">
    <property type="entry name" value="ABC2_TM"/>
</dbReference>
<feature type="domain" description="ABC transmembrane type-2" evidence="6">
    <location>
        <begin position="17"/>
        <end position="282"/>
    </location>
</feature>
<evidence type="ECO:0000256" key="5">
    <source>
        <dbReference type="SAM" id="Phobius"/>
    </source>
</evidence>
<dbReference type="PIRSF" id="PIRSF006648">
    <property type="entry name" value="DrrB"/>
    <property type="match status" value="1"/>
</dbReference>
<dbReference type="Proteomes" id="UP001597218">
    <property type="component" value="Unassembled WGS sequence"/>
</dbReference>
<evidence type="ECO:0000313" key="7">
    <source>
        <dbReference type="EMBL" id="MFD1928206.1"/>
    </source>
</evidence>
<feature type="transmembrane region" description="Helical" evidence="5">
    <location>
        <begin position="58"/>
        <end position="80"/>
    </location>
</feature>
<accession>A0ABW4SFV9</accession>
<keyword evidence="4 5" id="KW-0472">Membrane</keyword>
<protein>
    <submittedName>
        <fullName evidence="7">ABC transporter permease</fullName>
    </submittedName>
</protein>
<dbReference type="PANTHER" id="PTHR43229">
    <property type="entry name" value="NODULATION PROTEIN J"/>
    <property type="match status" value="1"/>
</dbReference>
<dbReference type="EMBL" id="JBHUGI010000024">
    <property type="protein sequence ID" value="MFD1928206.1"/>
    <property type="molecule type" value="Genomic_DNA"/>
</dbReference>
<dbReference type="InterPro" id="IPR000412">
    <property type="entry name" value="ABC_2_transport"/>
</dbReference>
<sequence>MFAIAKRNIFLYFRDKTAVFFSLLAVLILIALYVFFLGEMTSTGLPDFPAKKPLLTAWFIAGILAVTSMTSTLGALGVLVDDRFLKIDMDFNSSPISKPQLVGGYITSSMFVGILMCSFTFIVAAIYLSLSGGTILSFGNTVQVFGVIILSVVANGSMVLFLVSSLKTSNAFAGASMVIGTFIGFLAGIYIPIGSLPEYLQTIVKVFPVSHSVSLFRQILMESSLLEAFSNAPAELKKDFLINMGVSYEIKDKLTTKLFSVLYLIGTAVLFFSCTLVVLMKKKS</sequence>
<dbReference type="InterPro" id="IPR051784">
    <property type="entry name" value="Nod_factor_ABC_transporter"/>
</dbReference>
<dbReference type="PROSITE" id="PS51012">
    <property type="entry name" value="ABC_TM2"/>
    <property type="match status" value="1"/>
</dbReference>
<dbReference type="PANTHER" id="PTHR43229:SF2">
    <property type="entry name" value="NODULATION PROTEIN J"/>
    <property type="match status" value="1"/>
</dbReference>
<feature type="transmembrane region" description="Helical" evidence="5">
    <location>
        <begin position="101"/>
        <end position="130"/>
    </location>
</feature>